<feature type="signal peptide" evidence="2">
    <location>
        <begin position="1"/>
        <end position="25"/>
    </location>
</feature>
<proteinExistence type="predicted"/>
<keyword evidence="4" id="KW-1185">Reference proteome</keyword>
<reference evidence="3 4" key="1">
    <citation type="submission" date="2024-02" db="EMBL/GenBank/DDBJ databases">
        <title>Roseibium algae sp. nov., isolated from marine alga (Grateloupia sp.), showing potential in myo-inositol conversion.</title>
        <authorList>
            <person name="Wang Y."/>
        </authorList>
    </citation>
    <scope>NUCLEOTIDE SEQUENCE [LARGE SCALE GENOMIC DNA]</scope>
    <source>
        <strain evidence="3 4">H3510</strain>
    </source>
</reference>
<keyword evidence="2" id="KW-0732">Signal</keyword>
<evidence type="ECO:0000313" key="3">
    <source>
        <dbReference type="EMBL" id="MEJ8476275.1"/>
    </source>
</evidence>
<organism evidence="3 4">
    <name type="scientific">Roseibium algae</name>
    <dbReference type="NCBI Taxonomy" id="3123038"/>
    <lineage>
        <taxon>Bacteria</taxon>
        <taxon>Pseudomonadati</taxon>
        <taxon>Pseudomonadota</taxon>
        <taxon>Alphaproteobacteria</taxon>
        <taxon>Hyphomicrobiales</taxon>
        <taxon>Stappiaceae</taxon>
        <taxon>Roseibium</taxon>
    </lineage>
</organism>
<sequence>MQRAKTAVKFLTLLLLLLSSSIPSGFMPEFNANGQITVVLCTSDGLRSVVLNQDGTEVPDPGTNPNDDTDRDDPGGVSGLCAFSVLGASALVSDRLVVSAPIPSRSTYWQLGSTQICPPASVPCIGARAPPLSI</sequence>
<evidence type="ECO:0000256" key="1">
    <source>
        <dbReference type="SAM" id="MobiDB-lite"/>
    </source>
</evidence>
<protein>
    <submittedName>
        <fullName evidence="3">Uncharacterized protein</fullName>
    </submittedName>
</protein>
<feature type="chain" id="PRO_5046669950" evidence="2">
    <location>
        <begin position="26"/>
        <end position="134"/>
    </location>
</feature>
<feature type="region of interest" description="Disordered" evidence="1">
    <location>
        <begin position="52"/>
        <end position="76"/>
    </location>
</feature>
<dbReference type="Proteomes" id="UP001385499">
    <property type="component" value="Unassembled WGS sequence"/>
</dbReference>
<evidence type="ECO:0000256" key="2">
    <source>
        <dbReference type="SAM" id="SignalP"/>
    </source>
</evidence>
<name>A0ABU8TQ26_9HYPH</name>
<dbReference type="EMBL" id="JBAKIA010000016">
    <property type="protein sequence ID" value="MEJ8476275.1"/>
    <property type="molecule type" value="Genomic_DNA"/>
</dbReference>
<comment type="caution">
    <text evidence="3">The sequence shown here is derived from an EMBL/GenBank/DDBJ whole genome shotgun (WGS) entry which is preliminary data.</text>
</comment>
<dbReference type="RefSeq" id="WP_340276705.1">
    <property type="nucleotide sequence ID" value="NZ_JBAKIA010000016.1"/>
</dbReference>
<gene>
    <name evidence="3" type="ORF">V6575_19460</name>
</gene>
<evidence type="ECO:0000313" key="4">
    <source>
        <dbReference type="Proteomes" id="UP001385499"/>
    </source>
</evidence>
<accession>A0ABU8TQ26</accession>